<dbReference type="Proteomes" id="UP000823616">
    <property type="component" value="Unassembled WGS sequence"/>
</dbReference>
<dbReference type="Pfam" id="PF04230">
    <property type="entry name" value="PS_pyruv_trans"/>
    <property type="match status" value="1"/>
</dbReference>
<evidence type="ECO:0000259" key="1">
    <source>
        <dbReference type="Pfam" id="PF04230"/>
    </source>
</evidence>
<dbReference type="AlphaFoldDB" id="A0A9D9HDH8"/>
<protein>
    <submittedName>
        <fullName evidence="2">Polysaccharide pyruvyl transferase family protein</fullName>
    </submittedName>
</protein>
<reference evidence="2" key="1">
    <citation type="submission" date="2020-10" db="EMBL/GenBank/DDBJ databases">
        <authorList>
            <person name="Gilroy R."/>
        </authorList>
    </citation>
    <scope>NUCLEOTIDE SEQUENCE</scope>
    <source>
        <strain evidence="2">B3-4054</strain>
    </source>
</reference>
<comment type="caution">
    <text evidence="2">The sequence shown here is derived from an EMBL/GenBank/DDBJ whole genome shotgun (WGS) entry which is preliminary data.</text>
</comment>
<dbReference type="GO" id="GO:0016740">
    <property type="term" value="F:transferase activity"/>
    <property type="evidence" value="ECO:0007669"/>
    <property type="project" value="UniProtKB-KW"/>
</dbReference>
<dbReference type="InterPro" id="IPR007345">
    <property type="entry name" value="Polysacch_pyruvyl_Trfase"/>
</dbReference>
<gene>
    <name evidence="2" type="ORF">IAA96_03805</name>
</gene>
<sequence length="381" mass="44257">MKIGILTFWWSADNYGQLLQAYALQAYLRGQGHDAYLIRYKWEKDFTPSPLALRLLKACNPVLLFRFFSARRRIRAAKQEQAAFDRGFDAFRDRYIAQSPRVYNSWTELREDPPQADCYIVGSDQVWNFGAIPLARCRSAVHAYFLDFGKPETVRLSYAASWGRVTLPDEYAREIAPLLSRFRYVSVREESGVSLCVQCGFPGARWVRDPTLLLDAEAWRALYKENELREPTGRYLFLYMLGNECEFDIETVYRFARERNLQVVYVTGNSVVDRREKWFATIPEWLALVDHAEYVVTNSFHCCVFSVLFEKRFAVIPLKGAAGGMNARMDSLFELFRMKPRWLRGDFSVLESEADARVPDTFRFDLQEALGETSEGTRESR</sequence>
<evidence type="ECO:0000313" key="3">
    <source>
        <dbReference type="Proteomes" id="UP000823616"/>
    </source>
</evidence>
<dbReference type="EMBL" id="JADIMS010000059">
    <property type="protein sequence ID" value="MBO8450210.1"/>
    <property type="molecule type" value="Genomic_DNA"/>
</dbReference>
<reference evidence="2" key="2">
    <citation type="journal article" date="2021" name="PeerJ">
        <title>Extensive microbial diversity within the chicken gut microbiome revealed by metagenomics and culture.</title>
        <authorList>
            <person name="Gilroy R."/>
            <person name="Ravi A."/>
            <person name="Getino M."/>
            <person name="Pursley I."/>
            <person name="Horton D.L."/>
            <person name="Alikhan N.F."/>
            <person name="Baker D."/>
            <person name="Gharbi K."/>
            <person name="Hall N."/>
            <person name="Watson M."/>
            <person name="Adriaenssens E.M."/>
            <person name="Foster-Nyarko E."/>
            <person name="Jarju S."/>
            <person name="Secka A."/>
            <person name="Antonio M."/>
            <person name="Oren A."/>
            <person name="Chaudhuri R.R."/>
            <person name="La Ragione R."/>
            <person name="Hildebrand F."/>
            <person name="Pallen M.J."/>
        </authorList>
    </citation>
    <scope>NUCLEOTIDE SEQUENCE</scope>
    <source>
        <strain evidence="2">B3-4054</strain>
    </source>
</reference>
<evidence type="ECO:0000313" key="2">
    <source>
        <dbReference type="EMBL" id="MBO8450210.1"/>
    </source>
</evidence>
<name>A0A9D9HDH8_9SPIR</name>
<proteinExistence type="predicted"/>
<organism evidence="2 3">
    <name type="scientific">Candidatus Avitreponema avistercoris</name>
    <dbReference type="NCBI Taxonomy" id="2840705"/>
    <lineage>
        <taxon>Bacteria</taxon>
        <taxon>Pseudomonadati</taxon>
        <taxon>Spirochaetota</taxon>
        <taxon>Spirochaetia</taxon>
        <taxon>Spirochaetales</taxon>
        <taxon>Candidatus Avitreponema</taxon>
    </lineage>
</organism>
<accession>A0A9D9HDH8</accession>
<keyword evidence="2" id="KW-0808">Transferase</keyword>
<feature type="domain" description="Polysaccharide pyruvyl transferase" evidence="1">
    <location>
        <begin position="14"/>
        <end position="316"/>
    </location>
</feature>